<accession>A0A8K0W6I6</accession>
<protein>
    <submittedName>
        <fullName evidence="1">Uncharacterized protein</fullName>
    </submittedName>
</protein>
<sequence length="70" mass="7527">MLLLAAFLTSSLSGPPDKGIFGTLSVFGQLILSSHGESCNLNLIPNWMAFAISCLWCKQLAPSHSCVQFL</sequence>
<comment type="caution">
    <text evidence="1">The sequence shown here is derived from an EMBL/GenBank/DDBJ whole genome shotgun (WGS) entry which is preliminary data.</text>
</comment>
<dbReference type="EMBL" id="JAGPXF010000008">
    <property type="protein sequence ID" value="KAH7233266.1"/>
    <property type="molecule type" value="Genomic_DNA"/>
</dbReference>
<keyword evidence="2" id="KW-1185">Reference proteome</keyword>
<dbReference type="Proteomes" id="UP000813427">
    <property type="component" value="Unassembled WGS sequence"/>
</dbReference>
<proteinExistence type="predicted"/>
<reference evidence="1" key="1">
    <citation type="journal article" date="2021" name="Nat. Commun.">
        <title>Genetic determinants of endophytism in the Arabidopsis root mycobiome.</title>
        <authorList>
            <person name="Mesny F."/>
            <person name="Miyauchi S."/>
            <person name="Thiergart T."/>
            <person name="Pickel B."/>
            <person name="Atanasova L."/>
            <person name="Karlsson M."/>
            <person name="Huettel B."/>
            <person name="Barry K.W."/>
            <person name="Haridas S."/>
            <person name="Chen C."/>
            <person name="Bauer D."/>
            <person name="Andreopoulos W."/>
            <person name="Pangilinan J."/>
            <person name="LaButti K."/>
            <person name="Riley R."/>
            <person name="Lipzen A."/>
            <person name="Clum A."/>
            <person name="Drula E."/>
            <person name="Henrissat B."/>
            <person name="Kohler A."/>
            <person name="Grigoriev I.V."/>
            <person name="Martin F.M."/>
            <person name="Hacquard S."/>
        </authorList>
    </citation>
    <scope>NUCLEOTIDE SEQUENCE</scope>
    <source>
        <strain evidence="1">MPI-SDFR-AT-0068</strain>
    </source>
</reference>
<evidence type="ECO:0000313" key="1">
    <source>
        <dbReference type="EMBL" id="KAH7233266.1"/>
    </source>
</evidence>
<gene>
    <name evidence="1" type="ORF">BKA59DRAFT_487889</name>
</gene>
<organism evidence="1 2">
    <name type="scientific">Fusarium tricinctum</name>
    <dbReference type="NCBI Taxonomy" id="61284"/>
    <lineage>
        <taxon>Eukaryota</taxon>
        <taxon>Fungi</taxon>
        <taxon>Dikarya</taxon>
        <taxon>Ascomycota</taxon>
        <taxon>Pezizomycotina</taxon>
        <taxon>Sordariomycetes</taxon>
        <taxon>Hypocreomycetidae</taxon>
        <taxon>Hypocreales</taxon>
        <taxon>Nectriaceae</taxon>
        <taxon>Fusarium</taxon>
        <taxon>Fusarium tricinctum species complex</taxon>
    </lineage>
</organism>
<dbReference type="AlphaFoldDB" id="A0A8K0W6I6"/>
<name>A0A8K0W6I6_9HYPO</name>
<evidence type="ECO:0000313" key="2">
    <source>
        <dbReference type="Proteomes" id="UP000813427"/>
    </source>
</evidence>